<dbReference type="InterPro" id="IPR035919">
    <property type="entry name" value="EAL_sf"/>
</dbReference>
<dbReference type="SMART" id="SM00052">
    <property type="entry name" value="EAL"/>
    <property type="match status" value="1"/>
</dbReference>
<dbReference type="SUPFAM" id="SSF55785">
    <property type="entry name" value="PYP-like sensor domain (PAS domain)"/>
    <property type="match status" value="4"/>
</dbReference>
<dbReference type="Pfam" id="PF13426">
    <property type="entry name" value="PAS_9"/>
    <property type="match status" value="2"/>
</dbReference>
<dbReference type="GO" id="GO:0006355">
    <property type="term" value="P:regulation of DNA-templated transcription"/>
    <property type="evidence" value="ECO:0007669"/>
    <property type="project" value="InterPro"/>
</dbReference>
<evidence type="ECO:0000259" key="3">
    <source>
        <dbReference type="PROSITE" id="PS50883"/>
    </source>
</evidence>
<dbReference type="PROSITE" id="PS50112">
    <property type="entry name" value="PAS"/>
    <property type="match status" value="3"/>
</dbReference>
<protein>
    <submittedName>
        <fullName evidence="5">PAS domain S-box-containing protein/diguanylate cyclase (GGDEF) domain-containing protein</fullName>
    </submittedName>
</protein>
<dbReference type="Proteomes" id="UP000185678">
    <property type="component" value="Unassembled WGS sequence"/>
</dbReference>
<evidence type="ECO:0000259" key="2">
    <source>
        <dbReference type="PROSITE" id="PS50113"/>
    </source>
</evidence>
<dbReference type="InterPro" id="IPR000014">
    <property type="entry name" value="PAS"/>
</dbReference>
<feature type="domain" description="PAS" evidence="1">
    <location>
        <begin position="164"/>
        <end position="227"/>
    </location>
</feature>
<feature type="domain" description="PAS" evidence="1">
    <location>
        <begin position="41"/>
        <end position="107"/>
    </location>
</feature>
<dbReference type="InterPro" id="IPR029787">
    <property type="entry name" value="Nucleotide_cyclase"/>
</dbReference>
<dbReference type="CDD" id="cd00130">
    <property type="entry name" value="PAS"/>
    <property type="match status" value="4"/>
</dbReference>
<gene>
    <name evidence="5" type="ORF">SAMN05421779_103112</name>
</gene>
<dbReference type="InterPro" id="IPR001610">
    <property type="entry name" value="PAC"/>
</dbReference>
<feature type="domain" description="PAC" evidence="2">
    <location>
        <begin position="351"/>
        <end position="403"/>
    </location>
</feature>
<dbReference type="InterPro" id="IPR000700">
    <property type="entry name" value="PAS-assoc_C"/>
</dbReference>
<reference evidence="5 6" key="1">
    <citation type="submission" date="2017-01" db="EMBL/GenBank/DDBJ databases">
        <authorList>
            <person name="Mah S.A."/>
            <person name="Swanson W.J."/>
            <person name="Moy G.W."/>
            <person name="Vacquier V.D."/>
        </authorList>
    </citation>
    <scope>NUCLEOTIDE SEQUENCE [LARGE SCALE GENOMIC DNA]</scope>
    <source>
        <strain evidence="5 6">DSM 11589</strain>
    </source>
</reference>
<dbReference type="Gene3D" id="3.20.20.450">
    <property type="entry name" value="EAL domain"/>
    <property type="match status" value="1"/>
</dbReference>
<dbReference type="SMART" id="SM00091">
    <property type="entry name" value="PAS"/>
    <property type="match status" value="4"/>
</dbReference>
<dbReference type="SUPFAM" id="SSF141868">
    <property type="entry name" value="EAL domain-like"/>
    <property type="match status" value="1"/>
</dbReference>
<dbReference type="RefSeq" id="WP_076399761.1">
    <property type="nucleotide sequence ID" value="NZ_FTOA01000003.1"/>
</dbReference>
<evidence type="ECO:0000313" key="6">
    <source>
        <dbReference type="Proteomes" id="UP000185678"/>
    </source>
</evidence>
<keyword evidence="6" id="KW-1185">Reference proteome</keyword>
<dbReference type="Pfam" id="PF00563">
    <property type="entry name" value="EAL"/>
    <property type="match status" value="1"/>
</dbReference>
<accession>A0A1N7L4X1</accession>
<dbReference type="Pfam" id="PF00989">
    <property type="entry name" value="PAS"/>
    <property type="match status" value="1"/>
</dbReference>
<feature type="domain" description="PAC" evidence="2">
    <location>
        <begin position="473"/>
        <end position="525"/>
    </location>
</feature>
<feature type="domain" description="PAC" evidence="2">
    <location>
        <begin position="235"/>
        <end position="287"/>
    </location>
</feature>
<dbReference type="NCBIfam" id="TIGR00229">
    <property type="entry name" value="sensory_box"/>
    <property type="match status" value="4"/>
</dbReference>
<name>A0A1N7L4X1_9PROT</name>
<dbReference type="SMART" id="SM00267">
    <property type="entry name" value="GGDEF"/>
    <property type="match status" value="1"/>
</dbReference>
<dbReference type="SUPFAM" id="SSF55073">
    <property type="entry name" value="Nucleotide cyclase"/>
    <property type="match status" value="1"/>
</dbReference>
<dbReference type="InterPro" id="IPR013767">
    <property type="entry name" value="PAS_fold"/>
</dbReference>
<evidence type="ECO:0000259" key="1">
    <source>
        <dbReference type="PROSITE" id="PS50112"/>
    </source>
</evidence>
<dbReference type="GO" id="GO:0003824">
    <property type="term" value="F:catalytic activity"/>
    <property type="evidence" value="ECO:0007669"/>
    <property type="project" value="UniProtKB-ARBA"/>
</dbReference>
<organism evidence="5 6">
    <name type="scientific">Insolitispirillum peregrinum</name>
    <dbReference type="NCBI Taxonomy" id="80876"/>
    <lineage>
        <taxon>Bacteria</taxon>
        <taxon>Pseudomonadati</taxon>
        <taxon>Pseudomonadota</taxon>
        <taxon>Alphaproteobacteria</taxon>
        <taxon>Rhodospirillales</taxon>
        <taxon>Novispirillaceae</taxon>
        <taxon>Insolitispirillum</taxon>
    </lineage>
</organism>
<dbReference type="EMBL" id="FTOA01000003">
    <property type="protein sequence ID" value="SIS68816.1"/>
    <property type="molecule type" value="Genomic_DNA"/>
</dbReference>
<dbReference type="PROSITE" id="PS50113">
    <property type="entry name" value="PAC"/>
    <property type="match status" value="4"/>
</dbReference>
<dbReference type="STRING" id="80876.SAMN05421779_103112"/>
<evidence type="ECO:0000313" key="5">
    <source>
        <dbReference type="EMBL" id="SIS68816.1"/>
    </source>
</evidence>
<dbReference type="InterPro" id="IPR052155">
    <property type="entry name" value="Biofilm_reg_signaling"/>
</dbReference>
<dbReference type="SMART" id="SM00086">
    <property type="entry name" value="PAC"/>
    <property type="match status" value="4"/>
</dbReference>
<dbReference type="InterPro" id="IPR001633">
    <property type="entry name" value="EAL_dom"/>
</dbReference>
<dbReference type="AlphaFoldDB" id="A0A1N7L4X1"/>
<dbReference type="OrthoDB" id="7251575at2"/>
<dbReference type="Pfam" id="PF00990">
    <property type="entry name" value="GGDEF"/>
    <property type="match status" value="1"/>
</dbReference>
<dbReference type="CDD" id="cd01948">
    <property type="entry name" value="EAL"/>
    <property type="match status" value="1"/>
</dbReference>
<dbReference type="InterPro" id="IPR035965">
    <property type="entry name" value="PAS-like_dom_sf"/>
</dbReference>
<dbReference type="PROSITE" id="PS50883">
    <property type="entry name" value="EAL"/>
    <property type="match status" value="1"/>
</dbReference>
<dbReference type="CDD" id="cd01949">
    <property type="entry name" value="GGDEF"/>
    <property type="match status" value="1"/>
</dbReference>
<feature type="domain" description="PAS" evidence="1">
    <location>
        <begin position="400"/>
        <end position="444"/>
    </location>
</feature>
<dbReference type="PANTHER" id="PTHR44757">
    <property type="entry name" value="DIGUANYLATE CYCLASE DGCP"/>
    <property type="match status" value="1"/>
</dbReference>
<dbReference type="InterPro" id="IPR000160">
    <property type="entry name" value="GGDEF_dom"/>
</dbReference>
<dbReference type="Pfam" id="PF13188">
    <property type="entry name" value="PAS_8"/>
    <property type="match status" value="1"/>
</dbReference>
<dbReference type="Gene3D" id="3.30.70.270">
    <property type="match status" value="1"/>
</dbReference>
<dbReference type="InterPro" id="IPR043128">
    <property type="entry name" value="Rev_trsase/Diguanyl_cyclase"/>
</dbReference>
<dbReference type="PANTHER" id="PTHR44757:SF2">
    <property type="entry name" value="BIOFILM ARCHITECTURE MAINTENANCE PROTEIN MBAA"/>
    <property type="match status" value="1"/>
</dbReference>
<dbReference type="NCBIfam" id="TIGR00254">
    <property type="entry name" value="GGDEF"/>
    <property type="match status" value="1"/>
</dbReference>
<dbReference type="PROSITE" id="PS50887">
    <property type="entry name" value="GGDEF"/>
    <property type="match status" value="1"/>
</dbReference>
<feature type="domain" description="PAC" evidence="2">
    <location>
        <begin position="111"/>
        <end position="163"/>
    </location>
</feature>
<proteinExistence type="predicted"/>
<feature type="domain" description="GGDEF" evidence="4">
    <location>
        <begin position="557"/>
        <end position="691"/>
    </location>
</feature>
<evidence type="ECO:0000259" key="4">
    <source>
        <dbReference type="PROSITE" id="PS50887"/>
    </source>
</evidence>
<dbReference type="Gene3D" id="3.30.450.20">
    <property type="entry name" value="PAS domain"/>
    <property type="match status" value="4"/>
</dbReference>
<feature type="domain" description="EAL" evidence="3">
    <location>
        <begin position="700"/>
        <end position="954"/>
    </location>
</feature>
<dbReference type="FunFam" id="3.30.70.270:FF:000001">
    <property type="entry name" value="Diguanylate cyclase domain protein"/>
    <property type="match status" value="1"/>
</dbReference>
<sequence length="962" mass="105105">MGRSVGDSAGFPLCLPTWTRRASMTDATAQEVEASSLTLLLHTAFEHAPDGMAFASLDGVLLTANRSLCSMLGLSEPDVLGKSLFELLEPRAAEALKARLSLLQTGAQRTFSRDCQTVGRMGRPLWLGLSVAVMRDAQGQTAGVIVQARDITDSKQVERVLLASDRRFRTIFNALSEGFIETTPDGTVVDLNQPLCRMLGYGREDLVGKQIFFVLDEASRGRMQRALLEPQAGARSYEVTLCRKDGEGIPAQVLSTPLTDDSGALLGMMAIVLDVRERNQALQALRDSEQRNRTLVEALQDGLVMIRDQRFHYVNPPFATMLGYAPGDLIGVPVRRFLLEQTDYLHGLPQGEAELTFVGQDGRQVVALINGGLAQASDQPGGLLIATVRDVTERRRIQAEVRKLSWAVEHSPASVMITDRSGRIEYVNPQFTAVTGYQSEEVLGCLPSILKSEETASDVHQGLWRSLSNGEPWSGEFRNRRKDGSLFWDYTSVAPIRNESGEVTHFVAVKEDITARKEAELRTWRRANFDAVTGLPNRVLFMDRLSQSLTRAQRNGEPVAVMFIDLDHFKAVNDTLGHEAGDAVLRGVARRLEESVRDSDTVARLAGDEFMVILPSPGDEKDVTIVAERILDALRQPFLVDGDKEAYIGGSVGIALYPEDGTDPHALIRSADHAMYRSKDGGRNCYQFFTAEMNRVVEARIQLENDLRRAVQGGEFAVHFRPVFNHHQRSLQAAAVTVQWAHPVQGILPADSFWAVAEEIGVVAELGDLMLRRACVQAAVWRDSGYPFLGVIVPVSSRQLSSSPFMEAVDLALERSGLEASALSLAIPEEVLLKLTPVSEAALMALAARGIRVIVQGFGSGYAGLHQLRRFPFAGVELSDSVVRSIAEDHDGGMIAEAVIAMAHKMGLAVTARIPSRFQGVGALLTTYGDWFEGVVLPDTLSGADFEDVLEARGAPVLPAGL</sequence>